<dbReference type="InterPro" id="IPR050577">
    <property type="entry name" value="MAPR/NEUFC/NENF-like"/>
</dbReference>
<dbReference type="RefSeq" id="XP_062734003.1">
    <property type="nucleotide sequence ID" value="XM_062878162.1"/>
</dbReference>
<dbReference type="PANTHER" id="PTHR10281">
    <property type="entry name" value="MEMBRANE-ASSOCIATED PROGESTERONE RECEPTOR COMPONENT-RELATED"/>
    <property type="match status" value="1"/>
</dbReference>
<feature type="region of interest" description="Disordered" evidence="2">
    <location>
        <begin position="265"/>
        <end position="289"/>
    </location>
</feature>
<evidence type="ECO:0000256" key="1">
    <source>
        <dbReference type="ARBA" id="ARBA00038357"/>
    </source>
</evidence>
<comment type="similarity">
    <text evidence="1">Belongs to the cytochrome b5 family. MAPR subfamily.</text>
</comment>
<name>A0ABR0FQ66_9PEZI</name>
<evidence type="ECO:0000313" key="5">
    <source>
        <dbReference type="Proteomes" id="UP001322138"/>
    </source>
</evidence>
<dbReference type="Pfam" id="PF00173">
    <property type="entry name" value="Cyt-b5"/>
    <property type="match status" value="1"/>
</dbReference>
<evidence type="ECO:0000256" key="2">
    <source>
        <dbReference type="SAM" id="MobiDB-lite"/>
    </source>
</evidence>
<feature type="region of interest" description="Disordered" evidence="2">
    <location>
        <begin position="1"/>
        <end position="64"/>
    </location>
</feature>
<gene>
    <name evidence="4" type="ORF">QC761_310180</name>
</gene>
<comment type="caution">
    <text evidence="4">The sequence shown here is derived from an EMBL/GenBank/DDBJ whole genome shotgun (WGS) entry which is preliminary data.</text>
</comment>
<dbReference type="Gene3D" id="3.10.120.10">
    <property type="entry name" value="Cytochrome b5-like heme/steroid binding domain"/>
    <property type="match status" value="1"/>
</dbReference>
<dbReference type="Proteomes" id="UP001322138">
    <property type="component" value="Unassembled WGS sequence"/>
</dbReference>
<feature type="compositionally biased region" description="Low complexity" evidence="2">
    <location>
        <begin position="36"/>
        <end position="51"/>
    </location>
</feature>
<feature type="domain" description="Cytochrome b5 heme-binding" evidence="3">
    <location>
        <begin position="127"/>
        <end position="207"/>
    </location>
</feature>
<sequence>MASPEPAVRRRKPEAKDSSASETEQQPPLKRVQTLSSSESEFTSKKTSQPVKKPKSKKKKSKDDVDEYDTANIALDALRVISFLFLASCGLSYLVSNGETFFWGMSNPPKYLTKAYYKELLQGPIYLTPAELSLYDGTNPDLPIYLAINWTIYDVSSNRRTYGPGGSYHYFAGCDAARAYVTGCFAEDRSPDMRGVEEMYLPLDDPAVDKHFSRAELKEMKKKEREEALKKVHDGLKHWVDFFAKSDKYRKVGYVKMPKGWPGTEPRRPLCEAAAKGRKVRKIPGQKDE</sequence>
<dbReference type="PANTHER" id="PTHR10281:SF76">
    <property type="entry name" value="CALCUTTA CUP-RELATED"/>
    <property type="match status" value="1"/>
</dbReference>
<feature type="compositionally biased region" description="Basic residues" evidence="2">
    <location>
        <begin position="276"/>
        <end position="289"/>
    </location>
</feature>
<proteinExistence type="inferred from homology"/>
<keyword evidence="5" id="KW-1185">Reference proteome</keyword>
<dbReference type="SUPFAM" id="SSF55856">
    <property type="entry name" value="Cytochrome b5-like heme/steroid binding domain"/>
    <property type="match status" value="1"/>
</dbReference>
<accession>A0ABR0FQ66</accession>
<organism evidence="4 5">
    <name type="scientific">Podospora bellae-mahoneyi</name>
    <dbReference type="NCBI Taxonomy" id="2093777"/>
    <lineage>
        <taxon>Eukaryota</taxon>
        <taxon>Fungi</taxon>
        <taxon>Dikarya</taxon>
        <taxon>Ascomycota</taxon>
        <taxon>Pezizomycotina</taxon>
        <taxon>Sordariomycetes</taxon>
        <taxon>Sordariomycetidae</taxon>
        <taxon>Sordariales</taxon>
        <taxon>Podosporaceae</taxon>
        <taxon>Podospora</taxon>
    </lineage>
</organism>
<dbReference type="EMBL" id="JAFFGZ010000005">
    <property type="protein sequence ID" value="KAK4645027.1"/>
    <property type="molecule type" value="Genomic_DNA"/>
</dbReference>
<evidence type="ECO:0000313" key="4">
    <source>
        <dbReference type="EMBL" id="KAK4645027.1"/>
    </source>
</evidence>
<dbReference type="GeneID" id="87897644"/>
<dbReference type="InterPro" id="IPR001199">
    <property type="entry name" value="Cyt_B5-like_heme/steroid-bd"/>
</dbReference>
<dbReference type="SMART" id="SM01117">
    <property type="entry name" value="Cyt-b5"/>
    <property type="match status" value="1"/>
</dbReference>
<evidence type="ECO:0000259" key="3">
    <source>
        <dbReference type="SMART" id="SM01117"/>
    </source>
</evidence>
<dbReference type="InterPro" id="IPR036400">
    <property type="entry name" value="Cyt_B5-like_heme/steroid_sf"/>
</dbReference>
<protein>
    <recommendedName>
        <fullName evidence="3">Cytochrome b5 heme-binding domain-containing protein</fullName>
    </recommendedName>
</protein>
<reference evidence="4 5" key="1">
    <citation type="journal article" date="2023" name="bioRxiv">
        <title>High-quality genome assemblies of four members of thePodospora anserinaspecies complex.</title>
        <authorList>
            <person name="Ament-Velasquez S.L."/>
            <person name="Vogan A.A."/>
            <person name="Wallerman O."/>
            <person name="Hartmann F."/>
            <person name="Gautier V."/>
            <person name="Silar P."/>
            <person name="Giraud T."/>
            <person name="Johannesson H."/>
        </authorList>
    </citation>
    <scope>NUCLEOTIDE SEQUENCE [LARGE SCALE GENOMIC DNA]</scope>
    <source>
        <strain evidence="4 5">CBS 112042</strain>
    </source>
</reference>